<keyword evidence="3" id="KW-1133">Transmembrane helix</keyword>
<dbReference type="EMBL" id="KE124021">
    <property type="protein sequence ID" value="EPB85104.1"/>
    <property type="molecule type" value="Genomic_DNA"/>
</dbReference>
<dbReference type="PANTHER" id="PTHR42032:SF1">
    <property type="entry name" value="YALI0E30679P"/>
    <property type="match status" value="1"/>
</dbReference>
<feature type="region of interest" description="Disordered" evidence="2">
    <location>
        <begin position="1"/>
        <end position="59"/>
    </location>
</feature>
<sequence length="422" mass="48523">MPTDTTEHQDEGFLRGYKPRSYSAQHQPKAPSTAPRYNSTRHSYNNRTTSTNADHNNSKDEFSTSISWPIILAVIPTLGAFVAGSAEVWSDFIMILLILYYVYKWITVPWSYYEGARSRRMIHQYAAHQQQQQHQHMDSKRKEYAMKRKASVEEELRRHELIGLTWVIMSPAIAGYTLQYSRYFLSNYEKYMSTFNVTVFVLAATLKPLVHVMALLRERTLFLQSEMQVDETEIEVLQKKIEMMEDEMDGLRKAFATKRDLGQVAQGITPSIQQLTKAMKRFEKKETSLRSWSEERFTEIDQKVQDFDQFICYSIEQDQRKSAQRVLVTLMFLPMNVCFWAARRMTGLLPIPRALLNLTTSPPGIKTRTARHLTHTDLTGVHRSTNSVNRNTTVKDPSEVSYSGDESAFGVGGVGMSGVRPS</sequence>
<feature type="transmembrane region" description="Helical" evidence="3">
    <location>
        <begin position="66"/>
        <end position="86"/>
    </location>
</feature>
<gene>
    <name evidence="4" type="ORF">HMPREF1544_08156</name>
</gene>
<evidence type="ECO:0000256" key="3">
    <source>
        <dbReference type="SAM" id="Phobius"/>
    </source>
</evidence>
<feature type="transmembrane region" description="Helical" evidence="3">
    <location>
        <begin position="191"/>
        <end position="216"/>
    </location>
</feature>
<evidence type="ECO:0000313" key="4">
    <source>
        <dbReference type="EMBL" id="EPB85104.1"/>
    </source>
</evidence>
<dbReference type="OMA" id="WITVPWS"/>
<evidence type="ECO:0000313" key="5">
    <source>
        <dbReference type="Proteomes" id="UP000014254"/>
    </source>
</evidence>
<reference evidence="5" key="1">
    <citation type="submission" date="2013-05" db="EMBL/GenBank/DDBJ databases">
        <title>The Genome sequence of Mucor circinelloides f. circinelloides 1006PhL.</title>
        <authorList>
            <consortium name="The Broad Institute Genomics Platform"/>
            <person name="Cuomo C."/>
            <person name="Earl A."/>
            <person name="Findley K."/>
            <person name="Lee S.C."/>
            <person name="Walker B."/>
            <person name="Young S."/>
            <person name="Zeng Q."/>
            <person name="Gargeya S."/>
            <person name="Fitzgerald M."/>
            <person name="Haas B."/>
            <person name="Abouelleil A."/>
            <person name="Allen A.W."/>
            <person name="Alvarado L."/>
            <person name="Arachchi H.M."/>
            <person name="Berlin A.M."/>
            <person name="Chapman S.B."/>
            <person name="Gainer-Dewar J."/>
            <person name="Goldberg J."/>
            <person name="Griggs A."/>
            <person name="Gujja S."/>
            <person name="Hansen M."/>
            <person name="Howarth C."/>
            <person name="Imamovic A."/>
            <person name="Ireland A."/>
            <person name="Larimer J."/>
            <person name="McCowan C."/>
            <person name="Murphy C."/>
            <person name="Pearson M."/>
            <person name="Poon T.W."/>
            <person name="Priest M."/>
            <person name="Roberts A."/>
            <person name="Saif S."/>
            <person name="Shea T."/>
            <person name="Sisk P."/>
            <person name="Sykes S."/>
            <person name="Wortman J."/>
            <person name="Nusbaum C."/>
            <person name="Birren B."/>
        </authorList>
    </citation>
    <scope>NUCLEOTIDE SEQUENCE [LARGE SCALE GENOMIC DNA]</scope>
    <source>
        <strain evidence="5">1006PhL</strain>
    </source>
</reference>
<dbReference type="InParanoid" id="S2J621"/>
<keyword evidence="5" id="KW-1185">Reference proteome</keyword>
<dbReference type="eggNOG" id="ENOG502RXR7">
    <property type="taxonomic scope" value="Eukaryota"/>
</dbReference>
<protein>
    <submittedName>
        <fullName evidence="4">Uncharacterized protein</fullName>
    </submittedName>
</protein>
<dbReference type="VEuPathDB" id="FungiDB:HMPREF1544_08156"/>
<dbReference type="AlphaFoldDB" id="S2J621"/>
<dbReference type="STRING" id="1220926.S2J621"/>
<feature type="compositionally biased region" description="Basic and acidic residues" evidence="2">
    <location>
        <begin position="1"/>
        <end position="13"/>
    </location>
</feature>
<organism evidence="4 5">
    <name type="scientific">Mucor circinelloides f. circinelloides (strain 1006PhL)</name>
    <name type="common">Mucormycosis agent</name>
    <name type="synonym">Calyptromyces circinelloides</name>
    <dbReference type="NCBI Taxonomy" id="1220926"/>
    <lineage>
        <taxon>Eukaryota</taxon>
        <taxon>Fungi</taxon>
        <taxon>Fungi incertae sedis</taxon>
        <taxon>Mucoromycota</taxon>
        <taxon>Mucoromycotina</taxon>
        <taxon>Mucoromycetes</taxon>
        <taxon>Mucorales</taxon>
        <taxon>Mucorineae</taxon>
        <taxon>Mucoraceae</taxon>
        <taxon>Mucor</taxon>
    </lineage>
</organism>
<feature type="compositionally biased region" description="Polar residues" evidence="2">
    <location>
        <begin position="35"/>
        <end position="55"/>
    </location>
</feature>
<accession>S2J621</accession>
<dbReference type="PANTHER" id="PTHR42032">
    <property type="entry name" value="YALI0E30679P"/>
    <property type="match status" value="1"/>
</dbReference>
<name>S2J621_MUCC1</name>
<dbReference type="Proteomes" id="UP000014254">
    <property type="component" value="Unassembled WGS sequence"/>
</dbReference>
<keyword evidence="3" id="KW-0812">Transmembrane</keyword>
<proteinExistence type="predicted"/>
<keyword evidence="3" id="KW-0472">Membrane</keyword>
<evidence type="ECO:0000256" key="2">
    <source>
        <dbReference type="SAM" id="MobiDB-lite"/>
    </source>
</evidence>
<feature type="transmembrane region" description="Helical" evidence="3">
    <location>
        <begin position="92"/>
        <end position="113"/>
    </location>
</feature>
<dbReference type="OrthoDB" id="10263751at2759"/>
<feature type="coiled-coil region" evidence="1">
    <location>
        <begin position="227"/>
        <end position="254"/>
    </location>
</feature>
<evidence type="ECO:0000256" key="1">
    <source>
        <dbReference type="SAM" id="Coils"/>
    </source>
</evidence>
<keyword evidence="1" id="KW-0175">Coiled coil</keyword>